<dbReference type="PROSITE" id="PS51192">
    <property type="entry name" value="HELICASE_ATP_BIND_1"/>
    <property type="match status" value="1"/>
</dbReference>
<dbReference type="InterPro" id="IPR027417">
    <property type="entry name" value="P-loop_NTPase"/>
</dbReference>
<gene>
    <name evidence="6" type="ORF">EBQ10_07890</name>
</gene>
<accession>A0A3S9QMP5</accession>
<evidence type="ECO:0000313" key="6">
    <source>
        <dbReference type="EMBL" id="AZR07221.1"/>
    </source>
</evidence>
<dbReference type="GO" id="GO:0003676">
    <property type="term" value="F:nucleic acid binding"/>
    <property type="evidence" value="ECO:0007669"/>
    <property type="project" value="InterPro"/>
</dbReference>
<dbReference type="SMART" id="SM00490">
    <property type="entry name" value="HELICc"/>
    <property type="match status" value="1"/>
</dbReference>
<feature type="domain" description="Helicase ATP-binding" evidence="4">
    <location>
        <begin position="58"/>
        <end position="249"/>
    </location>
</feature>
<dbReference type="Gene3D" id="3.40.50.300">
    <property type="entry name" value="P-loop containing nucleotide triphosphate hydrolases"/>
    <property type="match status" value="2"/>
</dbReference>
<feature type="domain" description="Rhodanese" evidence="3">
    <location>
        <begin position="321"/>
        <end position="354"/>
    </location>
</feature>
<protein>
    <submittedName>
        <fullName evidence="6">DEAD/DEAH box helicase</fullName>
    </submittedName>
</protein>
<dbReference type="InterPro" id="IPR022307">
    <property type="entry name" value="Helicase_put_actinobac"/>
</dbReference>
<dbReference type="InterPro" id="IPR001763">
    <property type="entry name" value="Rhodanese-like_dom"/>
</dbReference>
<keyword evidence="6" id="KW-0378">Hydrolase</keyword>
<dbReference type="InterPro" id="IPR011545">
    <property type="entry name" value="DEAD/DEAH_box_helicase_dom"/>
</dbReference>
<name>A0A3S9QMP5_9ACTO</name>
<dbReference type="GO" id="GO:0043138">
    <property type="term" value="F:3'-5' DNA helicase activity"/>
    <property type="evidence" value="ECO:0007669"/>
    <property type="project" value="TreeGrafter"/>
</dbReference>
<evidence type="ECO:0000259" key="3">
    <source>
        <dbReference type="PROSITE" id="PS50206"/>
    </source>
</evidence>
<dbReference type="Proteomes" id="UP000275951">
    <property type="component" value="Chromosome"/>
</dbReference>
<organism evidence="6 7">
    <name type="scientific">Trueperella pyogenes</name>
    <dbReference type="NCBI Taxonomy" id="1661"/>
    <lineage>
        <taxon>Bacteria</taxon>
        <taxon>Bacillati</taxon>
        <taxon>Actinomycetota</taxon>
        <taxon>Actinomycetes</taxon>
        <taxon>Actinomycetales</taxon>
        <taxon>Actinomycetaceae</taxon>
        <taxon>Trueperella</taxon>
    </lineage>
</organism>
<dbReference type="Pfam" id="PF09369">
    <property type="entry name" value="MZB"/>
    <property type="match status" value="1"/>
</dbReference>
<dbReference type="PROSITE" id="PS50206">
    <property type="entry name" value="RHODANESE_3"/>
    <property type="match status" value="1"/>
</dbReference>
<evidence type="ECO:0000256" key="2">
    <source>
        <dbReference type="ARBA" id="ARBA00022840"/>
    </source>
</evidence>
<dbReference type="InterPro" id="IPR018973">
    <property type="entry name" value="MZB"/>
</dbReference>
<sequence>MFLKTALHYGGEQLTGHVVVPARAARFGVWGQWVSPAVRQALEAIGAGRPWIHQARAADAAHAGHNVVLATGTGSGKSLAAWVPALSAIATARARITSLATARSRPTALYLSPTKALGADQENSLSKLAALVDPHIGIATVDGDADGPTRSWARQSADIVLTNPDFAHFGLLGRHEMWQRLWRGLQFIVVDEFHSYRGAFAANVALIVRRLMRVARHYGADPRIIFLSATAYEPAVSAQRFLGPAFGSVTAIVEDGSPAGQRDILTLACREIEGKEKVIDDEGNIDVRRRAANTEAGELTATLVANDARVLTFVRSRPGTERVAEVCREYLHESAPHLEGSVAAYRGGYLPEERRNLEHRLRTGDLRALATTSALELGIDISGLDAVILTGWPGTTASFHQQIGRAGRAGSNGLAILIGRDNPLDQYILSHPDTLTANPEMSVFDPANPWILPGHLCAAATEVALTEADLEIFSLPSAALLEELEEAGLLKRRPRGWFWNPSLHVNPHDMVDIRGGGSTVSIIDSESGSLLGTVDEARADSTVHPGAIYLHQGVAYMVETLEEEVALVHPHRDEEIRTFPREETQVEFLSTEEEIALPNGTWCRGQIVVQSRVVGYDVRRVSDGMYLGTFPLSMPTRSLRTTGVWLTVTNDAVRSAGIRMADLPGTLHAAEHTMIALLPLFATCSRWDIGGLSTAMHGQTGLPTIIVHDAMAGGSGCADRGFAAQERWLRATLDTLDSCDCTHGCPRCVQSPKCGNNNEPLDKHGAATLLRYLLGSWPTSPTDRALDQLQR</sequence>
<dbReference type="GO" id="GO:0005524">
    <property type="term" value="F:ATP binding"/>
    <property type="evidence" value="ECO:0007669"/>
    <property type="project" value="UniProtKB-KW"/>
</dbReference>
<dbReference type="Pfam" id="PF00271">
    <property type="entry name" value="Helicase_C"/>
    <property type="match status" value="1"/>
</dbReference>
<dbReference type="EMBL" id="CP033905">
    <property type="protein sequence ID" value="AZR07221.1"/>
    <property type="molecule type" value="Genomic_DNA"/>
</dbReference>
<dbReference type="InterPro" id="IPR014001">
    <property type="entry name" value="Helicase_ATP-bd"/>
</dbReference>
<dbReference type="PANTHER" id="PTHR47957:SF3">
    <property type="entry name" value="ATP-DEPENDENT HELICASE HRQ1"/>
    <property type="match status" value="1"/>
</dbReference>
<evidence type="ECO:0000313" key="7">
    <source>
        <dbReference type="Proteomes" id="UP000275951"/>
    </source>
</evidence>
<dbReference type="CDD" id="cd18797">
    <property type="entry name" value="SF2_C_Hrq"/>
    <property type="match status" value="1"/>
</dbReference>
<evidence type="ECO:0000259" key="5">
    <source>
        <dbReference type="PROSITE" id="PS51194"/>
    </source>
</evidence>
<dbReference type="InterPro" id="IPR055227">
    <property type="entry name" value="HRQ1_WHD"/>
</dbReference>
<evidence type="ECO:0000259" key="4">
    <source>
        <dbReference type="PROSITE" id="PS51192"/>
    </source>
</evidence>
<dbReference type="Pfam" id="PF22982">
    <property type="entry name" value="WHD_HRQ1"/>
    <property type="match status" value="1"/>
</dbReference>
<keyword evidence="1" id="KW-0547">Nucleotide-binding</keyword>
<dbReference type="RefSeq" id="WP_126920309.1">
    <property type="nucleotide sequence ID" value="NZ_CP033905.1"/>
</dbReference>
<dbReference type="Pfam" id="PF00270">
    <property type="entry name" value="DEAD"/>
    <property type="match status" value="1"/>
</dbReference>
<dbReference type="SMART" id="SM00487">
    <property type="entry name" value="DEXDc"/>
    <property type="match status" value="1"/>
</dbReference>
<dbReference type="PANTHER" id="PTHR47957">
    <property type="entry name" value="ATP-DEPENDENT HELICASE HRQ1"/>
    <property type="match status" value="1"/>
</dbReference>
<feature type="domain" description="Helicase C-terminal" evidence="5">
    <location>
        <begin position="298"/>
        <end position="447"/>
    </location>
</feature>
<dbReference type="GO" id="GO:0006289">
    <property type="term" value="P:nucleotide-excision repair"/>
    <property type="evidence" value="ECO:0007669"/>
    <property type="project" value="TreeGrafter"/>
</dbReference>
<dbReference type="InterPro" id="IPR001650">
    <property type="entry name" value="Helicase_C-like"/>
</dbReference>
<dbReference type="AlphaFoldDB" id="A0A3S9QMP5"/>
<dbReference type="GO" id="GO:0036297">
    <property type="term" value="P:interstrand cross-link repair"/>
    <property type="evidence" value="ECO:0007669"/>
    <property type="project" value="TreeGrafter"/>
</dbReference>
<dbReference type="NCBIfam" id="TIGR03817">
    <property type="entry name" value="DECH_helic"/>
    <property type="match status" value="1"/>
</dbReference>
<dbReference type="PROSITE" id="PS51194">
    <property type="entry name" value="HELICASE_CTER"/>
    <property type="match status" value="1"/>
</dbReference>
<keyword evidence="6" id="KW-0347">Helicase</keyword>
<evidence type="ECO:0000256" key="1">
    <source>
        <dbReference type="ARBA" id="ARBA00022741"/>
    </source>
</evidence>
<reference evidence="6 7" key="1">
    <citation type="submission" date="2018-11" db="EMBL/GenBank/DDBJ databases">
        <title>Multidrug-resistant genes are associated with an 42-kb island TGI1 carrying a complex class 1 integron in a Trueperella pyogenes.</title>
        <authorList>
            <person name="Dong W."/>
        </authorList>
    </citation>
    <scope>NUCLEOTIDE SEQUENCE [LARGE SCALE GENOMIC DNA]</scope>
    <source>
        <strain evidence="6 7">TP4</strain>
    </source>
</reference>
<keyword evidence="2" id="KW-0067">ATP-binding</keyword>
<proteinExistence type="predicted"/>
<dbReference type="SUPFAM" id="SSF52540">
    <property type="entry name" value="P-loop containing nucleoside triphosphate hydrolases"/>
    <property type="match status" value="1"/>
</dbReference>